<evidence type="ECO:0000313" key="2">
    <source>
        <dbReference type="Proteomes" id="UP000653454"/>
    </source>
</evidence>
<sequence length="109" mass="12060">RRDEELHVGPVLDVVRGRPLGEPDGVQGDGRLRELLHGQLDLQTSHEASIRVVQRTDRVVVPHAVHLQSRHGEGAGPLHEAPALRDDHQLLAGNVDEVLRVHQGETPFH</sequence>
<gene>
    <name evidence="1" type="ORF">PLXY2_LOCUS3545</name>
</gene>
<organism evidence="1 2">
    <name type="scientific">Plutella xylostella</name>
    <name type="common">Diamondback moth</name>
    <name type="synonym">Plutella maculipennis</name>
    <dbReference type="NCBI Taxonomy" id="51655"/>
    <lineage>
        <taxon>Eukaryota</taxon>
        <taxon>Metazoa</taxon>
        <taxon>Ecdysozoa</taxon>
        <taxon>Arthropoda</taxon>
        <taxon>Hexapoda</taxon>
        <taxon>Insecta</taxon>
        <taxon>Pterygota</taxon>
        <taxon>Neoptera</taxon>
        <taxon>Endopterygota</taxon>
        <taxon>Lepidoptera</taxon>
        <taxon>Glossata</taxon>
        <taxon>Ditrysia</taxon>
        <taxon>Yponomeutoidea</taxon>
        <taxon>Plutellidae</taxon>
        <taxon>Plutella</taxon>
    </lineage>
</organism>
<evidence type="ECO:0000313" key="1">
    <source>
        <dbReference type="EMBL" id="CAG9105896.1"/>
    </source>
</evidence>
<name>A0A8S4E020_PLUXY</name>
<dbReference type="AlphaFoldDB" id="A0A8S4E020"/>
<comment type="caution">
    <text evidence="1">The sequence shown here is derived from an EMBL/GenBank/DDBJ whole genome shotgun (WGS) entry which is preliminary data.</text>
</comment>
<protein>
    <submittedName>
        <fullName evidence="1">(diamondback moth) hypothetical protein</fullName>
    </submittedName>
</protein>
<dbReference type="Proteomes" id="UP000653454">
    <property type="component" value="Unassembled WGS sequence"/>
</dbReference>
<accession>A0A8S4E020</accession>
<feature type="non-terminal residue" evidence="1">
    <location>
        <position position="109"/>
    </location>
</feature>
<proteinExistence type="predicted"/>
<dbReference type="EMBL" id="CAJHNJ030000009">
    <property type="protein sequence ID" value="CAG9105896.1"/>
    <property type="molecule type" value="Genomic_DNA"/>
</dbReference>
<reference evidence="1" key="1">
    <citation type="submission" date="2020-11" db="EMBL/GenBank/DDBJ databases">
        <authorList>
            <person name="Whiteford S."/>
        </authorList>
    </citation>
    <scope>NUCLEOTIDE SEQUENCE</scope>
</reference>
<keyword evidence="2" id="KW-1185">Reference proteome</keyword>